<dbReference type="Proteomes" id="UP000253314">
    <property type="component" value="Unassembled WGS sequence"/>
</dbReference>
<organism evidence="1 2">
    <name type="scientific">Bacillus taeanensis</name>
    <dbReference type="NCBI Taxonomy" id="273032"/>
    <lineage>
        <taxon>Bacteria</taxon>
        <taxon>Bacillati</taxon>
        <taxon>Bacillota</taxon>
        <taxon>Bacilli</taxon>
        <taxon>Bacillales</taxon>
        <taxon>Bacillaceae</taxon>
        <taxon>Bacillus</taxon>
    </lineage>
</organism>
<accession>A0A366XXX4</accession>
<dbReference type="Pfam" id="PF10970">
    <property type="entry name" value="GerPE"/>
    <property type="match status" value="1"/>
</dbReference>
<comment type="caution">
    <text evidence="1">The sequence shown here is derived from an EMBL/GenBank/DDBJ whole genome shotgun (WGS) entry which is preliminary data.</text>
</comment>
<dbReference type="OrthoDB" id="2599887at2"/>
<keyword evidence="2" id="KW-1185">Reference proteome</keyword>
<sequence length="138" mass="15353">MIRGGIKLTSRISSVRHVELISVGGSSIVHFGDSVGVTPKAKGFAVQREVATFKKDEGDFSDPLFVEPIPTPLMTEKVRMNRFNELSFINVNRLHIISVGSASIIQIGSNRFIDAEARIKNTRQFISPPSKQNEQEER</sequence>
<evidence type="ECO:0000313" key="1">
    <source>
        <dbReference type="EMBL" id="RBW68993.1"/>
    </source>
</evidence>
<dbReference type="EMBL" id="QOCW01000014">
    <property type="protein sequence ID" value="RBW68993.1"/>
    <property type="molecule type" value="Genomic_DNA"/>
</dbReference>
<dbReference type="AlphaFoldDB" id="A0A366XXX4"/>
<reference evidence="1 2" key="1">
    <citation type="submission" date="2018-07" db="EMBL/GenBank/DDBJ databases">
        <title>Lottiidibacillus patelloidae gen. nov., sp. nov., isolated from the intestinal tract of a marine limpet and the reclassification of B. taeanensis BH030017T, B. algicola KMM 3737T and B. hwajinpoensis SW-72T as genus Lottiidibacillus.</title>
        <authorList>
            <person name="Liu R."/>
            <person name="Huang Z."/>
        </authorList>
    </citation>
    <scope>NUCLEOTIDE SEQUENCE [LARGE SCALE GENOMIC DNA]</scope>
    <source>
        <strain evidence="1 2">BH030017</strain>
    </source>
</reference>
<evidence type="ECO:0000313" key="2">
    <source>
        <dbReference type="Proteomes" id="UP000253314"/>
    </source>
</evidence>
<gene>
    <name evidence="1" type="ORF">DS031_13730</name>
</gene>
<name>A0A366XXX4_9BACI</name>
<proteinExistence type="predicted"/>
<dbReference type="InterPro" id="IPR024496">
    <property type="entry name" value="Spore_germ_GerPE"/>
</dbReference>
<protein>
    <submittedName>
        <fullName evidence="1">Spore germination protein GerPE</fullName>
    </submittedName>
</protein>